<comment type="caution">
    <text evidence="2">The sequence shown here is derived from an EMBL/GenBank/DDBJ whole genome shotgun (WGS) entry which is preliminary data.</text>
</comment>
<gene>
    <name evidence="2" type="ORF">KME25_12625</name>
</gene>
<evidence type="ECO:0000313" key="2">
    <source>
        <dbReference type="EMBL" id="MBW4545273.1"/>
    </source>
</evidence>
<feature type="region of interest" description="Disordered" evidence="1">
    <location>
        <begin position="289"/>
        <end position="362"/>
    </location>
</feature>
<evidence type="ECO:0000256" key="1">
    <source>
        <dbReference type="SAM" id="MobiDB-lite"/>
    </source>
</evidence>
<proteinExistence type="predicted"/>
<protein>
    <recommendedName>
        <fullName evidence="4">KGK domain-containing protein</fullName>
    </recommendedName>
</protein>
<feature type="compositionally biased region" description="Acidic residues" evidence="1">
    <location>
        <begin position="352"/>
        <end position="362"/>
    </location>
</feature>
<feature type="compositionally biased region" description="Polar residues" evidence="1">
    <location>
        <begin position="311"/>
        <end position="322"/>
    </location>
</feature>
<accession>A0A951PM36</accession>
<evidence type="ECO:0008006" key="4">
    <source>
        <dbReference type="Google" id="ProtNLM"/>
    </source>
</evidence>
<dbReference type="Pfam" id="PF08872">
    <property type="entry name" value="KGK"/>
    <property type="match status" value="1"/>
</dbReference>
<dbReference type="InterPro" id="IPR014971">
    <property type="entry name" value="KGK"/>
</dbReference>
<name>A0A951PM36_9CYAN</name>
<dbReference type="AlphaFoldDB" id="A0A951PM36"/>
<sequence>MDNRFEPLVTGEVLSVDESAQFLIGHRTFRVGEISEAIRMQLEYGISGWSEQKNAWFSEDGIPCEVLRFTANGWQKGKVRINLEFCPQDFEDDQQDISANLDYESSTAAPVDSEDDLDLGVDLGEPAFTMEEGLNLTPPDPSPVAELDLEVAPPLIVQEEVILVMPPVNTMDDLELDIEESPLVMEELVMEELDQVAPPTSMEPEFDLEIPDTGDEAPSVTYSETVIEVSTFSPEDELAIAQMSTSLDDEFDLGEISESIEQELELVEPPVASDDELLDLGAMDLGDDDIDFGEMPVNSNNDLDDLDFGETSASTAEFSVNSNNDLDDLDFGETSAGSDDEFEFGDFSLSNESDDNGTDSLLDDVWQDMNQASWQNNQ</sequence>
<reference evidence="2" key="2">
    <citation type="journal article" date="2022" name="Microbiol. Resour. Announc.">
        <title>Metagenome Sequencing to Explore Phylogenomics of Terrestrial Cyanobacteria.</title>
        <authorList>
            <person name="Ward R.D."/>
            <person name="Stajich J.E."/>
            <person name="Johansen J.R."/>
            <person name="Huntemann M."/>
            <person name="Clum A."/>
            <person name="Foster B."/>
            <person name="Foster B."/>
            <person name="Roux S."/>
            <person name="Palaniappan K."/>
            <person name="Varghese N."/>
            <person name="Mukherjee S."/>
            <person name="Reddy T.B.K."/>
            <person name="Daum C."/>
            <person name="Copeland A."/>
            <person name="Chen I.A."/>
            <person name="Ivanova N.N."/>
            <person name="Kyrpides N.C."/>
            <person name="Shapiro N."/>
            <person name="Eloe-Fadrosh E.A."/>
            <person name="Pietrasiak N."/>
        </authorList>
    </citation>
    <scope>NUCLEOTIDE SEQUENCE</scope>
    <source>
        <strain evidence="2">CPER-KK1</strain>
    </source>
</reference>
<reference evidence="2" key="1">
    <citation type="submission" date="2021-05" db="EMBL/GenBank/DDBJ databases">
        <authorList>
            <person name="Pietrasiak N."/>
            <person name="Ward R."/>
            <person name="Stajich J.E."/>
            <person name="Kurbessoian T."/>
        </authorList>
    </citation>
    <scope>NUCLEOTIDE SEQUENCE</scope>
    <source>
        <strain evidence="2">CPER-KK1</strain>
    </source>
</reference>
<evidence type="ECO:0000313" key="3">
    <source>
        <dbReference type="Proteomes" id="UP000753908"/>
    </source>
</evidence>
<dbReference type="Proteomes" id="UP000753908">
    <property type="component" value="Unassembled WGS sequence"/>
</dbReference>
<dbReference type="EMBL" id="JAHHIF010000014">
    <property type="protein sequence ID" value="MBW4545273.1"/>
    <property type="molecule type" value="Genomic_DNA"/>
</dbReference>
<organism evidence="2 3">
    <name type="scientific">Symplocastrum torsivum CPER-KK1</name>
    <dbReference type="NCBI Taxonomy" id="450513"/>
    <lineage>
        <taxon>Bacteria</taxon>
        <taxon>Bacillati</taxon>
        <taxon>Cyanobacteriota</taxon>
        <taxon>Cyanophyceae</taxon>
        <taxon>Oscillatoriophycideae</taxon>
        <taxon>Oscillatoriales</taxon>
        <taxon>Microcoleaceae</taxon>
        <taxon>Symplocastrum</taxon>
    </lineage>
</organism>